<evidence type="ECO:0000256" key="1">
    <source>
        <dbReference type="ARBA" id="ARBA00009251"/>
    </source>
</evidence>
<organism evidence="3 4">
    <name type="scientific">Macrostomum lignano</name>
    <dbReference type="NCBI Taxonomy" id="282301"/>
    <lineage>
        <taxon>Eukaryota</taxon>
        <taxon>Metazoa</taxon>
        <taxon>Spiralia</taxon>
        <taxon>Lophotrochozoa</taxon>
        <taxon>Platyhelminthes</taxon>
        <taxon>Rhabditophora</taxon>
        <taxon>Macrostomorpha</taxon>
        <taxon>Macrostomida</taxon>
        <taxon>Macrostomidae</taxon>
        <taxon>Macrostomum</taxon>
    </lineage>
</organism>
<dbReference type="Pfam" id="PF04845">
    <property type="entry name" value="PurA"/>
    <property type="match status" value="1"/>
</dbReference>
<dbReference type="Gene3D" id="3.30.2450.30">
    <property type="match status" value="1"/>
</dbReference>
<dbReference type="GO" id="GO:0000981">
    <property type="term" value="F:DNA-binding transcription factor activity, RNA polymerase II-specific"/>
    <property type="evidence" value="ECO:0007669"/>
    <property type="project" value="TreeGrafter"/>
</dbReference>
<reference evidence="4" key="1">
    <citation type="submission" date="2016-11" db="UniProtKB">
        <authorList>
            <consortium name="WormBaseParasite"/>
        </authorList>
    </citation>
    <scope>IDENTIFICATION</scope>
</reference>
<evidence type="ECO:0000313" key="4">
    <source>
        <dbReference type="WBParaSite" id="maker-uti_cns_0012539-snap-gene-0.6-mRNA-1"/>
    </source>
</evidence>
<name>A0A1I8IHZ9_9PLAT</name>
<dbReference type="Proteomes" id="UP000095280">
    <property type="component" value="Unplaced"/>
</dbReference>
<evidence type="ECO:0000256" key="2">
    <source>
        <dbReference type="ARBA" id="ARBA00023125"/>
    </source>
</evidence>
<comment type="similarity">
    <text evidence="1">Belongs to the PUR DNA-binding protein family.</text>
</comment>
<dbReference type="WBParaSite" id="maker-uti_cns_0012539-snap-gene-0.6-mRNA-1">
    <property type="protein sequence ID" value="maker-uti_cns_0012539-snap-gene-0.6-mRNA-1"/>
    <property type="gene ID" value="maker-uti_cns_0012539-snap-gene-0.6"/>
</dbReference>
<dbReference type="InterPro" id="IPR006628">
    <property type="entry name" value="PUR-bd_fam"/>
</dbReference>
<accession>A0A1I8IHZ9</accession>
<dbReference type="FunFam" id="3.30.2450.30:FF:000003">
    <property type="entry name" value="Histone acetyltransferase"/>
    <property type="match status" value="1"/>
</dbReference>
<proteinExistence type="inferred from homology"/>
<dbReference type="AlphaFoldDB" id="A0A1I8IHZ9"/>
<dbReference type="GO" id="GO:0000977">
    <property type="term" value="F:RNA polymerase II transcription regulatory region sequence-specific DNA binding"/>
    <property type="evidence" value="ECO:0007669"/>
    <property type="project" value="InterPro"/>
</dbReference>
<keyword evidence="2" id="KW-0238">DNA-binding</keyword>
<evidence type="ECO:0000313" key="3">
    <source>
        <dbReference type="Proteomes" id="UP000095280"/>
    </source>
</evidence>
<dbReference type="GO" id="GO:0032422">
    <property type="term" value="F:purine-rich negative regulatory element binding"/>
    <property type="evidence" value="ECO:0007669"/>
    <property type="project" value="InterPro"/>
</dbReference>
<dbReference type="Gene3D" id="3.10.450.700">
    <property type="match status" value="1"/>
</dbReference>
<sequence>MSYYSRGNNNAAMDGDEKEIASRTLQIQSKRFYLDVKQNRRGRFFKLAEVGASGQKSRILMGMSSTAQFRDKLNLLAKHLSAQPAAAAGDAAADFKSKSETMAHENRRYFLDLRENQRGRYLRIAQQVAPSGVRSQVVVPEQGVRELADLLVDLINQCGTDDAAEGVAKLPEAKALRAENKMFYFDVGYNRLGTFLRMSEVRQNFRTAVTLPEKSWQQLRDILTEYIDQVAGNGGGTATVDAVAVADAEEEDDEQIYEHMFKAKSISKLYEMDSQSKRLIRGVLELAKHPGFIIVKAITPGLSSRDRIVSDRHPSKPTGNEVCIDLTGEGDPWTPAESYFKLKKDFVQLYLKKKE</sequence>
<keyword evidence="3" id="KW-1185">Reference proteome</keyword>
<dbReference type="PANTHER" id="PTHR12611">
    <property type="entry name" value="PUR-TRANSCRIPTIONAL ACTIVATOR"/>
    <property type="match status" value="1"/>
</dbReference>
<protein>
    <submittedName>
        <fullName evidence="4">TRUD domain-containing protein</fullName>
    </submittedName>
</protein>
<dbReference type="GO" id="GO:0005634">
    <property type="term" value="C:nucleus"/>
    <property type="evidence" value="ECO:0007669"/>
    <property type="project" value="TreeGrafter"/>
</dbReference>
<dbReference type="SMART" id="SM00712">
    <property type="entry name" value="PUR"/>
    <property type="match status" value="3"/>
</dbReference>
<dbReference type="PANTHER" id="PTHR12611:SF0">
    <property type="entry name" value="PURINE-RICH BINDING PROTEIN-ALPHA, ISOFORM B"/>
    <property type="match status" value="1"/>
</dbReference>